<gene>
    <name evidence="1" type="ORF">FME62_19570</name>
</gene>
<proteinExistence type="predicted"/>
<reference evidence="1 2" key="1">
    <citation type="submission" date="2019-07" db="EMBL/GenBank/DDBJ databases">
        <title>Genome sequence of OXA-232-producing Klebsiella pneumoniae ST23 from septicemic neonate.</title>
        <authorList>
            <person name="Mukherjee S."/>
            <person name="Naha S."/>
            <person name="Bhadury P."/>
            <person name="Basu S."/>
        </authorList>
    </citation>
    <scope>NUCLEOTIDE SEQUENCE [LARGE SCALE GENOMIC DNA]</scope>
    <source>
        <strain evidence="1 2">EN5275</strain>
    </source>
</reference>
<protein>
    <submittedName>
        <fullName evidence="1">Serine acetyltransferase</fullName>
    </submittedName>
</protein>
<evidence type="ECO:0000313" key="1">
    <source>
        <dbReference type="EMBL" id="MSS32968.1"/>
    </source>
</evidence>
<evidence type="ECO:0000313" key="2">
    <source>
        <dbReference type="Proteomes" id="UP000468995"/>
    </source>
</evidence>
<dbReference type="EMBL" id="VINI01000017">
    <property type="protein sequence ID" value="MSS32968.1"/>
    <property type="molecule type" value="Genomic_DNA"/>
</dbReference>
<dbReference type="AlphaFoldDB" id="A0AAW9V0F3"/>
<sequence>MQDLKIEYQDGKLVELSIDGVSFLSASSISFSHTAKETLPTLILTMSVGVGERLEPASHPRENLRIIEK</sequence>
<comment type="caution">
    <text evidence="1">The sequence shown here is derived from an EMBL/GenBank/DDBJ whole genome shotgun (WGS) entry which is preliminary data.</text>
</comment>
<accession>A0AAW9V0F3</accession>
<organism evidence="1 2">
    <name type="scientific">Klebsiella pneumoniae</name>
    <dbReference type="NCBI Taxonomy" id="573"/>
    <lineage>
        <taxon>Bacteria</taxon>
        <taxon>Pseudomonadati</taxon>
        <taxon>Pseudomonadota</taxon>
        <taxon>Gammaproteobacteria</taxon>
        <taxon>Enterobacterales</taxon>
        <taxon>Enterobacteriaceae</taxon>
        <taxon>Klebsiella/Raoultella group</taxon>
        <taxon>Klebsiella</taxon>
        <taxon>Klebsiella pneumoniae complex</taxon>
    </lineage>
</organism>
<dbReference type="RefSeq" id="WP_032447782.1">
    <property type="nucleotide sequence ID" value="NZ_CAAGUO010000004.1"/>
</dbReference>
<name>A0AAW9V0F3_KLEPN</name>
<dbReference type="Proteomes" id="UP000468995">
    <property type="component" value="Unassembled WGS sequence"/>
</dbReference>